<protein>
    <recommendedName>
        <fullName evidence="1">Zinc finger Ogr/Delta-type domain-containing protein</fullName>
    </recommendedName>
</protein>
<accession>A0A2S4S4F3</accession>
<dbReference type="Pfam" id="PF04606">
    <property type="entry name" value="Ogr_Delta"/>
    <property type="match status" value="1"/>
</dbReference>
<dbReference type="InterPro" id="IPR007684">
    <property type="entry name" value="Znf_Ogr/Delta"/>
</dbReference>
<comment type="caution">
    <text evidence="2">The sequence shown here is derived from an EMBL/GenBank/DDBJ whole genome shotgun (WGS) entry which is preliminary data.</text>
</comment>
<dbReference type="EMBL" id="PQLX01000001">
    <property type="protein sequence ID" value="POU68733.1"/>
    <property type="molecule type" value="Genomic_DNA"/>
</dbReference>
<dbReference type="Proteomes" id="UP000237003">
    <property type="component" value="Unassembled WGS sequence"/>
</dbReference>
<dbReference type="OrthoDB" id="6895359at2"/>
<evidence type="ECO:0000259" key="1">
    <source>
        <dbReference type="Pfam" id="PF04606"/>
    </source>
</evidence>
<evidence type="ECO:0000313" key="2">
    <source>
        <dbReference type="EMBL" id="POU68733.1"/>
    </source>
</evidence>
<gene>
    <name evidence="2" type="ORF">C3430_03785</name>
</gene>
<sequence length="36" mass="4250">MITDTTKERYHQYTNINCSCTFVTTKTVEHFIVKPV</sequence>
<organism evidence="2 3">
    <name type="scientific">Citrobacter amalonaticus</name>
    <dbReference type="NCBI Taxonomy" id="35703"/>
    <lineage>
        <taxon>Bacteria</taxon>
        <taxon>Pseudomonadati</taxon>
        <taxon>Pseudomonadota</taxon>
        <taxon>Gammaproteobacteria</taxon>
        <taxon>Enterobacterales</taxon>
        <taxon>Enterobacteriaceae</taxon>
        <taxon>Citrobacter</taxon>
    </lineage>
</organism>
<dbReference type="AlphaFoldDB" id="A0A2S4S4F3"/>
<proteinExistence type="predicted"/>
<name>A0A2S4S4F3_CITAM</name>
<feature type="domain" description="Zinc finger Ogr/Delta-type" evidence="1">
    <location>
        <begin position="2"/>
        <end position="32"/>
    </location>
</feature>
<evidence type="ECO:0000313" key="3">
    <source>
        <dbReference type="Proteomes" id="UP000237003"/>
    </source>
</evidence>
<reference evidence="2 3" key="1">
    <citation type="submission" date="2018-01" db="EMBL/GenBank/DDBJ databases">
        <title>Complete genome sequences of 14 Citrobacter spp. isolated from plant in Canada.</title>
        <authorList>
            <person name="Bhandare S.G."/>
            <person name="Colavecchio A."/>
            <person name="Jeukens J."/>
            <person name="Emond-Rheault J.-G."/>
            <person name="Freschi L."/>
            <person name="Hamel J."/>
            <person name="Kukavica-Ibrulj I."/>
            <person name="Levesque R."/>
            <person name="Goodridge L."/>
        </authorList>
    </citation>
    <scope>NUCLEOTIDE SEQUENCE [LARGE SCALE GENOMIC DNA]</scope>
    <source>
        <strain evidence="2 3">S1285</strain>
    </source>
</reference>